<evidence type="ECO:0008006" key="3">
    <source>
        <dbReference type="Google" id="ProtNLM"/>
    </source>
</evidence>
<proteinExistence type="predicted"/>
<sequence length="90" mass="10022">MSTPTLVHGTRPLRRTVMEVGRGWALMSDGDDFLVWRIGRDAERRLVVATVVEDHGAGRCATPGGMVAYREADEEGDMRLLRRARWALAA</sequence>
<reference evidence="1 2" key="1">
    <citation type="submission" date="2023-06" db="EMBL/GenBank/DDBJ databases">
        <title>SYSU T0a273.</title>
        <authorList>
            <person name="Gao L."/>
            <person name="Fang B.-Z."/>
            <person name="Li W.-J."/>
        </authorList>
    </citation>
    <scope>NUCLEOTIDE SEQUENCE [LARGE SCALE GENOMIC DNA]</scope>
    <source>
        <strain evidence="1 2">SYSU T0a273</strain>
    </source>
</reference>
<protein>
    <recommendedName>
        <fullName evidence="3">NUDIX domain-containing protein</fullName>
    </recommendedName>
</protein>
<name>A0AB35MHH2_9MICO</name>
<evidence type="ECO:0000313" key="2">
    <source>
        <dbReference type="Proteomes" id="UP001172756"/>
    </source>
</evidence>
<dbReference type="Proteomes" id="UP001172756">
    <property type="component" value="Unassembled WGS sequence"/>
</dbReference>
<comment type="caution">
    <text evidence="1">The sequence shown here is derived from an EMBL/GenBank/DDBJ whole genome shotgun (WGS) entry which is preliminary data.</text>
</comment>
<organism evidence="1 2">
    <name type="scientific">Demequina lignilytica</name>
    <dbReference type="NCBI Taxonomy" id="3051663"/>
    <lineage>
        <taxon>Bacteria</taxon>
        <taxon>Bacillati</taxon>
        <taxon>Actinomycetota</taxon>
        <taxon>Actinomycetes</taxon>
        <taxon>Micrococcales</taxon>
        <taxon>Demequinaceae</taxon>
        <taxon>Demequina</taxon>
    </lineage>
</organism>
<gene>
    <name evidence="1" type="ORF">QQ002_06730</name>
</gene>
<dbReference type="AlphaFoldDB" id="A0AB35MHH2"/>
<dbReference type="EMBL" id="JAUHQB010000004">
    <property type="protein sequence ID" value="MDN4483231.1"/>
    <property type="molecule type" value="Genomic_DNA"/>
</dbReference>
<dbReference type="RefSeq" id="WP_301160156.1">
    <property type="nucleotide sequence ID" value="NZ_JAUHQB010000004.1"/>
</dbReference>
<accession>A0AB35MHH2</accession>
<evidence type="ECO:0000313" key="1">
    <source>
        <dbReference type="EMBL" id="MDN4483231.1"/>
    </source>
</evidence>